<name>A0A932MLG3_UNCTE</name>
<evidence type="ECO:0000313" key="3">
    <source>
        <dbReference type="Proteomes" id="UP000782312"/>
    </source>
</evidence>
<accession>A0A932MLG3</accession>
<feature type="signal peptide" evidence="1">
    <location>
        <begin position="1"/>
        <end position="23"/>
    </location>
</feature>
<comment type="caution">
    <text evidence="2">The sequence shown here is derived from an EMBL/GenBank/DDBJ whole genome shotgun (WGS) entry which is preliminary data.</text>
</comment>
<feature type="chain" id="PRO_5037643985" evidence="1">
    <location>
        <begin position="24"/>
        <end position="306"/>
    </location>
</feature>
<sequence>MTRKLLGIALGLSMIALAPPAYAFLDNTAIILKDKDIEVLEHVRVLKRIVIAPRLERRDFTGAAEAQAFTNQANVLNSDDAVPGTPPGDSEFDPISGQPQDLVGFGWLKEALITGSVNANTGIVGVNQDVGNMVNQANNVAFALTTASAAIAHSQADSDQFNLGNEHRHIEVLPRNPDGSLDLATINDPNFGHLKATITGSVNTNSGIVGVNQNAGSMNNQSNTLALAVAPGGSVALSESDLGQVNAFNEVVEVETVKRDLITGSVNGNTGVVQVNQSTGNMNNQASAVSMSVLTSAVRVNVVGAP</sequence>
<reference evidence="2" key="1">
    <citation type="submission" date="2020-07" db="EMBL/GenBank/DDBJ databases">
        <title>Huge and variable diversity of episymbiotic CPR bacteria and DPANN archaea in groundwater ecosystems.</title>
        <authorList>
            <person name="He C.Y."/>
            <person name="Keren R."/>
            <person name="Whittaker M."/>
            <person name="Farag I.F."/>
            <person name="Doudna J."/>
            <person name="Cate J.H.D."/>
            <person name="Banfield J.F."/>
        </authorList>
    </citation>
    <scope>NUCLEOTIDE SEQUENCE</scope>
    <source>
        <strain evidence="2">NC_groundwater_763_Ag_S-0.2um_68_21</strain>
    </source>
</reference>
<evidence type="ECO:0000313" key="2">
    <source>
        <dbReference type="EMBL" id="MBI3127149.1"/>
    </source>
</evidence>
<dbReference type="AlphaFoldDB" id="A0A932MLG3"/>
<gene>
    <name evidence="2" type="ORF">HYZ11_06065</name>
</gene>
<dbReference type="EMBL" id="JACPUR010000016">
    <property type="protein sequence ID" value="MBI3127149.1"/>
    <property type="molecule type" value="Genomic_DNA"/>
</dbReference>
<evidence type="ECO:0000256" key="1">
    <source>
        <dbReference type="SAM" id="SignalP"/>
    </source>
</evidence>
<proteinExistence type="predicted"/>
<organism evidence="2 3">
    <name type="scientific">Tectimicrobiota bacterium</name>
    <dbReference type="NCBI Taxonomy" id="2528274"/>
    <lineage>
        <taxon>Bacteria</taxon>
        <taxon>Pseudomonadati</taxon>
        <taxon>Nitrospinota/Tectimicrobiota group</taxon>
        <taxon>Candidatus Tectimicrobiota</taxon>
    </lineage>
</organism>
<protein>
    <submittedName>
        <fullName evidence="2">Uncharacterized protein</fullName>
    </submittedName>
</protein>
<dbReference type="Proteomes" id="UP000782312">
    <property type="component" value="Unassembled WGS sequence"/>
</dbReference>
<keyword evidence="1" id="KW-0732">Signal</keyword>